<dbReference type="InterPro" id="IPR004839">
    <property type="entry name" value="Aminotransferase_I/II_large"/>
</dbReference>
<name>A0A3D8SIC4_9HELO</name>
<proteinExistence type="inferred from homology"/>
<evidence type="ECO:0000313" key="4">
    <source>
        <dbReference type="EMBL" id="RDW85528.1"/>
    </source>
</evidence>
<dbReference type="Pfam" id="PF00155">
    <property type="entry name" value="Aminotran_1_2"/>
    <property type="match status" value="1"/>
</dbReference>
<dbReference type="PANTHER" id="PTHR43795">
    <property type="entry name" value="BIFUNCTIONAL ASPARTATE AMINOTRANSFERASE AND GLUTAMATE/ASPARTATE-PREPHENATE AMINOTRANSFERASE-RELATED"/>
    <property type="match status" value="1"/>
</dbReference>
<feature type="domain" description="Aminotransferase class I/classII large" evidence="3">
    <location>
        <begin position="72"/>
        <end position="416"/>
    </location>
</feature>
<dbReference type="PANTHER" id="PTHR43795:SF39">
    <property type="entry name" value="AMINOTRANSFERASE CLASS I_CLASSII DOMAIN-CONTAINING PROTEIN"/>
    <property type="match status" value="1"/>
</dbReference>
<dbReference type="CDD" id="cd00609">
    <property type="entry name" value="AAT_like"/>
    <property type="match status" value="1"/>
</dbReference>
<dbReference type="InterPro" id="IPR004838">
    <property type="entry name" value="NHTrfase_class1_PyrdxlP-BS"/>
</dbReference>
<dbReference type="GO" id="GO:0030170">
    <property type="term" value="F:pyridoxal phosphate binding"/>
    <property type="evidence" value="ECO:0007669"/>
    <property type="project" value="InterPro"/>
</dbReference>
<evidence type="ECO:0000256" key="1">
    <source>
        <dbReference type="ARBA" id="ARBA00007441"/>
    </source>
</evidence>
<comment type="similarity">
    <text evidence="1">Belongs to the class-I pyridoxal-phosphate-dependent aminotransferase family.</text>
</comment>
<keyword evidence="5" id="KW-1185">Reference proteome</keyword>
<dbReference type="Gene3D" id="3.90.1150.10">
    <property type="entry name" value="Aspartate Aminotransferase, domain 1"/>
    <property type="match status" value="1"/>
</dbReference>
<dbReference type="InterPro" id="IPR015424">
    <property type="entry name" value="PyrdxlP-dep_Trfase"/>
</dbReference>
<dbReference type="Proteomes" id="UP000256328">
    <property type="component" value="Unassembled WGS sequence"/>
</dbReference>
<keyword evidence="2" id="KW-0663">Pyridoxal phosphate</keyword>
<evidence type="ECO:0000313" key="5">
    <source>
        <dbReference type="Proteomes" id="UP000256328"/>
    </source>
</evidence>
<dbReference type="PRINTS" id="PR00753">
    <property type="entry name" value="ACCSYNTHASE"/>
</dbReference>
<comment type="caution">
    <text evidence="4">The sequence shown here is derived from an EMBL/GenBank/DDBJ whole genome shotgun (WGS) entry which is preliminary data.</text>
</comment>
<dbReference type="OrthoDB" id="7042322at2759"/>
<dbReference type="PROSITE" id="PS00105">
    <property type="entry name" value="AA_TRANSFER_CLASS_1"/>
    <property type="match status" value="1"/>
</dbReference>
<dbReference type="InterPro" id="IPR015421">
    <property type="entry name" value="PyrdxlP-dep_Trfase_major"/>
</dbReference>
<dbReference type="SUPFAM" id="SSF53383">
    <property type="entry name" value="PLP-dependent transferases"/>
    <property type="match status" value="1"/>
</dbReference>
<evidence type="ECO:0000259" key="3">
    <source>
        <dbReference type="Pfam" id="PF00155"/>
    </source>
</evidence>
<organism evidence="4 5">
    <name type="scientific">Coleophoma crateriformis</name>
    <dbReference type="NCBI Taxonomy" id="565419"/>
    <lineage>
        <taxon>Eukaryota</taxon>
        <taxon>Fungi</taxon>
        <taxon>Dikarya</taxon>
        <taxon>Ascomycota</taxon>
        <taxon>Pezizomycotina</taxon>
        <taxon>Leotiomycetes</taxon>
        <taxon>Helotiales</taxon>
        <taxon>Dermateaceae</taxon>
        <taxon>Coleophoma</taxon>
    </lineage>
</organism>
<dbReference type="Gene3D" id="3.40.640.10">
    <property type="entry name" value="Type I PLP-dependent aspartate aminotransferase-like (Major domain)"/>
    <property type="match status" value="1"/>
</dbReference>
<gene>
    <name evidence="4" type="ORF">BP5796_03853</name>
</gene>
<dbReference type="AlphaFoldDB" id="A0A3D8SIC4"/>
<sequence length="427" mass="47322">MLSTRGQTYADSGLMSGYLKDKKAIYNRETNPNGAISFANAENFLMQEELLQYINAHRSIDVTHITYNEGPVGTQRLRTAMASHINDYFSPYEPVQSEHVTFTAGVTGLNEMIALSLTDEGQGILLGRPIYGPFHGDLVTKSKCEIVYSSFSSTDQFSPACVEAYESAYLKALNEGVNIKAVLICNPHNPLGRCYSVETLKGLLLFCSKYGLHLISDEIYALSTFEVEGATRTPFTSILSIDLTGLIRKDFVHVLYGMSKDFGAAGLRLGCLITQNEPLTAAIQAIGRFNWPSELSVSMATNILEDKAFVADYTRKARLALGRNYAIATGLLDQAGIKYAEHGNAGFFIWMDLSPYLGNYKNDAEGWEAETKLKELLENNGITMSAGLAYKAERPGWFRIIFAIEQDALEESIRRIVRLVNAEPFKQ</sequence>
<dbReference type="GO" id="GO:0006520">
    <property type="term" value="P:amino acid metabolic process"/>
    <property type="evidence" value="ECO:0007669"/>
    <property type="project" value="TreeGrafter"/>
</dbReference>
<protein>
    <recommendedName>
        <fullName evidence="3">Aminotransferase class I/classII large domain-containing protein</fullName>
    </recommendedName>
</protein>
<evidence type="ECO:0000256" key="2">
    <source>
        <dbReference type="ARBA" id="ARBA00022898"/>
    </source>
</evidence>
<accession>A0A3D8SIC4</accession>
<dbReference type="EMBL" id="PDLN01000005">
    <property type="protein sequence ID" value="RDW85528.1"/>
    <property type="molecule type" value="Genomic_DNA"/>
</dbReference>
<dbReference type="GO" id="GO:0008483">
    <property type="term" value="F:transaminase activity"/>
    <property type="evidence" value="ECO:0007669"/>
    <property type="project" value="TreeGrafter"/>
</dbReference>
<dbReference type="InterPro" id="IPR015422">
    <property type="entry name" value="PyrdxlP-dep_Trfase_small"/>
</dbReference>
<reference evidence="4 5" key="1">
    <citation type="journal article" date="2018" name="IMA Fungus">
        <title>IMA Genome-F 9: Draft genome sequence of Annulohypoxylon stygium, Aspergillus mulundensis, Berkeleyomyces basicola (syn. Thielaviopsis basicola), Ceratocystis smalleyi, two Cercospora beticola strains, Coleophoma cylindrospora, Fusarium fracticaudum, Phialophora cf. hyalina, and Morchella septimelata.</title>
        <authorList>
            <person name="Wingfield B.D."/>
            <person name="Bills G.F."/>
            <person name="Dong Y."/>
            <person name="Huang W."/>
            <person name="Nel W.J."/>
            <person name="Swalarsk-Parry B.S."/>
            <person name="Vaghefi N."/>
            <person name="Wilken P.M."/>
            <person name="An Z."/>
            <person name="de Beer Z.W."/>
            <person name="De Vos L."/>
            <person name="Chen L."/>
            <person name="Duong T.A."/>
            <person name="Gao Y."/>
            <person name="Hammerbacher A."/>
            <person name="Kikkert J.R."/>
            <person name="Li Y."/>
            <person name="Li H."/>
            <person name="Li K."/>
            <person name="Li Q."/>
            <person name="Liu X."/>
            <person name="Ma X."/>
            <person name="Naidoo K."/>
            <person name="Pethybridge S.J."/>
            <person name="Sun J."/>
            <person name="Steenkamp E.T."/>
            <person name="van der Nest M.A."/>
            <person name="van Wyk S."/>
            <person name="Wingfield M.J."/>
            <person name="Xiong C."/>
            <person name="Yue Q."/>
            <person name="Zhang X."/>
        </authorList>
    </citation>
    <scope>NUCLEOTIDE SEQUENCE [LARGE SCALE GENOMIC DNA]</scope>
    <source>
        <strain evidence="4 5">BP5796</strain>
    </source>
</reference>
<dbReference type="InterPro" id="IPR050478">
    <property type="entry name" value="Ethylene_sulfur-biosynth"/>
</dbReference>